<proteinExistence type="predicted"/>
<dbReference type="PANTHER" id="PTHR36535:SF1">
    <property type="entry name" value="DUF1772 DOMAIN-CONTAINING PROTEIN"/>
    <property type="match status" value="1"/>
</dbReference>
<gene>
    <name evidence="2" type="ORF">GHK62_05535</name>
</gene>
<dbReference type="Pfam" id="PF08592">
    <property type="entry name" value="Anthrone_oxy"/>
    <property type="match status" value="1"/>
</dbReference>
<evidence type="ECO:0000313" key="2">
    <source>
        <dbReference type="EMBL" id="MQX14238.1"/>
    </source>
</evidence>
<dbReference type="RefSeq" id="WP_153437326.1">
    <property type="nucleotide sequence ID" value="NZ_CP121659.1"/>
</dbReference>
<organism evidence="2 3">
    <name type="scientific">Sinorhizobium terangae</name>
    <dbReference type="NCBI Taxonomy" id="110322"/>
    <lineage>
        <taxon>Bacteria</taxon>
        <taxon>Pseudomonadati</taxon>
        <taxon>Pseudomonadota</taxon>
        <taxon>Alphaproteobacteria</taxon>
        <taxon>Hyphomicrobiales</taxon>
        <taxon>Rhizobiaceae</taxon>
        <taxon>Sinorhizobium/Ensifer group</taxon>
        <taxon>Sinorhizobium</taxon>
    </lineage>
</organism>
<protein>
    <submittedName>
        <fullName evidence="2">DUF1772 domain-containing protein</fullName>
    </submittedName>
</protein>
<sequence>MFGLLALITASVFFGAAIYINVAEQPARLVLDDRSALTEWRPAYRRGFEMQASLAVVSGLLGAAAWWQTGSSLWGLGAAVIILNWPYTLLVVMPVNRRLEAARPEEAGDETRALLTRWGKLHAGRSALGAIATAIYLIAALRGL</sequence>
<reference evidence="2 3" key="1">
    <citation type="journal article" date="2013" name="Genome Biol.">
        <title>Comparative genomics of the core and accessory genomes of 48 Sinorhizobium strains comprising five genospecies.</title>
        <authorList>
            <person name="Sugawara M."/>
            <person name="Epstein B."/>
            <person name="Badgley B.D."/>
            <person name="Unno T."/>
            <person name="Xu L."/>
            <person name="Reese J."/>
            <person name="Gyaneshwar P."/>
            <person name="Denny R."/>
            <person name="Mudge J."/>
            <person name="Bharti A.K."/>
            <person name="Farmer A.D."/>
            <person name="May G.D."/>
            <person name="Woodward J.E."/>
            <person name="Medigue C."/>
            <person name="Vallenet D."/>
            <person name="Lajus A."/>
            <person name="Rouy Z."/>
            <person name="Martinez-Vaz B."/>
            <person name="Tiffin P."/>
            <person name="Young N.D."/>
            <person name="Sadowsky M.J."/>
        </authorList>
    </citation>
    <scope>NUCLEOTIDE SEQUENCE [LARGE SCALE GENOMIC DNA]</scope>
    <source>
        <strain evidence="2 3">USDA4894</strain>
    </source>
</reference>
<feature type="transmembrane region" description="Helical" evidence="1">
    <location>
        <begin position="123"/>
        <end position="141"/>
    </location>
</feature>
<accession>A0A6N7LAI8</accession>
<evidence type="ECO:0000256" key="1">
    <source>
        <dbReference type="SAM" id="Phobius"/>
    </source>
</evidence>
<keyword evidence="1" id="KW-0472">Membrane</keyword>
<dbReference type="InterPro" id="IPR013901">
    <property type="entry name" value="Anthrone_oxy"/>
</dbReference>
<dbReference type="OrthoDB" id="7473921at2"/>
<dbReference type="Proteomes" id="UP000439983">
    <property type="component" value="Unassembled WGS sequence"/>
</dbReference>
<keyword evidence="3" id="KW-1185">Reference proteome</keyword>
<keyword evidence="1" id="KW-0812">Transmembrane</keyword>
<evidence type="ECO:0000313" key="3">
    <source>
        <dbReference type="Proteomes" id="UP000439983"/>
    </source>
</evidence>
<feature type="transmembrane region" description="Helical" evidence="1">
    <location>
        <begin position="73"/>
        <end position="95"/>
    </location>
</feature>
<dbReference type="EMBL" id="WITC01000027">
    <property type="protein sequence ID" value="MQX14238.1"/>
    <property type="molecule type" value="Genomic_DNA"/>
</dbReference>
<name>A0A6N7LAI8_SINTE</name>
<dbReference type="PANTHER" id="PTHR36535">
    <property type="entry name" value="YALI0E30327P"/>
    <property type="match status" value="1"/>
</dbReference>
<dbReference type="AlphaFoldDB" id="A0A6N7LAI8"/>
<keyword evidence="1" id="KW-1133">Transmembrane helix</keyword>
<comment type="caution">
    <text evidence="2">The sequence shown here is derived from an EMBL/GenBank/DDBJ whole genome shotgun (WGS) entry which is preliminary data.</text>
</comment>
<feature type="transmembrane region" description="Helical" evidence="1">
    <location>
        <begin position="47"/>
        <end position="66"/>
    </location>
</feature>